<dbReference type="Proteomes" id="UP000815325">
    <property type="component" value="Unassembled WGS sequence"/>
</dbReference>
<sequence length="232" mass="25177">MLCLWGPLCVVQVRQAGLEQRANMGPLVANLIHWLLTRMQAAHPEMAEQAPGENMDYLEDLAGRLAEGGGDGDLPAGPFLMQQLLHVQSEILAEEEEQRQENAEQDAGMLSGAEEVEGMDVAEELEPAVLSSPGAEAGDAEAEAAQGMQPEQHSMQGWPIATQEVVRGHRRGAASDASVTTRLLAPGWTERSPSKRLKIQREQQSPAALVLFSAAEGSQDPWPMSEYDIEFL</sequence>
<evidence type="ECO:0000313" key="1">
    <source>
        <dbReference type="EMBL" id="KAF5837268.1"/>
    </source>
</evidence>
<protein>
    <submittedName>
        <fullName evidence="1">Uncharacterized protein</fullName>
    </submittedName>
</protein>
<accession>A0ABQ7GRM5</accession>
<evidence type="ECO:0000313" key="2">
    <source>
        <dbReference type="Proteomes" id="UP000815325"/>
    </source>
</evidence>
<reference evidence="1" key="1">
    <citation type="submission" date="2017-08" db="EMBL/GenBank/DDBJ databases">
        <authorList>
            <person name="Polle J.E."/>
            <person name="Barry K."/>
            <person name="Cushman J."/>
            <person name="Schmutz J."/>
            <person name="Tran D."/>
            <person name="Hathwaick L.T."/>
            <person name="Yim W.C."/>
            <person name="Jenkins J."/>
            <person name="Mckie-Krisberg Z.M."/>
            <person name="Prochnik S."/>
            <person name="Lindquist E."/>
            <person name="Dockter R.B."/>
            <person name="Adam C."/>
            <person name="Molina H."/>
            <person name="Bunkerborg J."/>
            <person name="Jin E."/>
            <person name="Buchheim M."/>
            <person name="Magnuson J."/>
        </authorList>
    </citation>
    <scope>NUCLEOTIDE SEQUENCE</scope>
    <source>
        <strain evidence="1">CCAP 19/18</strain>
    </source>
</reference>
<keyword evidence="2" id="KW-1185">Reference proteome</keyword>
<name>A0ABQ7GRM5_DUNSA</name>
<proteinExistence type="predicted"/>
<dbReference type="EMBL" id="MU069622">
    <property type="protein sequence ID" value="KAF5837268.1"/>
    <property type="molecule type" value="Genomic_DNA"/>
</dbReference>
<gene>
    <name evidence="1" type="ORF">DUNSADRAFT_4595</name>
</gene>
<organism evidence="1 2">
    <name type="scientific">Dunaliella salina</name>
    <name type="common">Green alga</name>
    <name type="synonym">Protococcus salinus</name>
    <dbReference type="NCBI Taxonomy" id="3046"/>
    <lineage>
        <taxon>Eukaryota</taxon>
        <taxon>Viridiplantae</taxon>
        <taxon>Chlorophyta</taxon>
        <taxon>core chlorophytes</taxon>
        <taxon>Chlorophyceae</taxon>
        <taxon>CS clade</taxon>
        <taxon>Chlamydomonadales</taxon>
        <taxon>Dunaliellaceae</taxon>
        <taxon>Dunaliella</taxon>
    </lineage>
</organism>
<comment type="caution">
    <text evidence="1">The sequence shown here is derived from an EMBL/GenBank/DDBJ whole genome shotgun (WGS) entry which is preliminary data.</text>
</comment>